<dbReference type="Proteomes" id="UP001500449">
    <property type="component" value="Unassembled WGS sequence"/>
</dbReference>
<comment type="caution">
    <text evidence="3">The sequence shown here is derived from an EMBL/GenBank/DDBJ whole genome shotgun (WGS) entry which is preliminary data.</text>
</comment>
<dbReference type="InterPro" id="IPR013107">
    <property type="entry name" value="Acyl-CoA_DH_C"/>
</dbReference>
<protein>
    <submittedName>
        <fullName evidence="3">Acyl-CoA dehydrogenase family protein</fullName>
    </submittedName>
</protein>
<dbReference type="InterPro" id="IPR009100">
    <property type="entry name" value="AcylCoA_DH/oxidase_NM_dom_sf"/>
</dbReference>
<accession>A0ABN2N495</accession>
<keyword evidence="1" id="KW-0560">Oxidoreductase</keyword>
<dbReference type="SUPFAM" id="SSF56645">
    <property type="entry name" value="Acyl-CoA dehydrogenase NM domain-like"/>
    <property type="match status" value="1"/>
</dbReference>
<feature type="domain" description="Acyl-CoA dehydrogenase C-terminal" evidence="2">
    <location>
        <begin position="238"/>
        <end position="368"/>
    </location>
</feature>
<organism evidence="3 4">
    <name type="scientific">Pseudonocardia ailaonensis</name>
    <dbReference type="NCBI Taxonomy" id="367279"/>
    <lineage>
        <taxon>Bacteria</taxon>
        <taxon>Bacillati</taxon>
        <taxon>Actinomycetota</taxon>
        <taxon>Actinomycetes</taxon>
        <taxon>Pseudonocardiales</taxon>
        <taxon>Pseudonocardiaceae</taxon>
        <taxon>Pseudonocardia</taxon>
    </lineage>
</organism>
<dbReference type="Gene3D" id="2.40.110.10">
    <property type="entry name" value="Butyryl-CoA Dehydrogenase, subunit A, domain 2"/>
    <property type="match status" value="1"/>
</dbReference>
<evidence type="ECO:0000259" key="2">
    <source>
        <dbReference type="Pfam" id="PF08028"/>
    </source>
</evidence>
<proteinExistence type="predicted"/>
<evidence type="ECO:0000313" key="4">
    <source>
        <dbReference type="Proteomes" id="UP001500449"/>
    </source>
</evidence>
<dbReference type="PIRSF" id="PIRSF016578">
    <property type="entry name" value="HsaA"/>
    <property type="match status" value="1"/>
</dbReference>
<evidence type="ECO:0000313" key="3">
    <source>
        <dbReference type="EMBL" id="GAA1850670.1"/>
    </source>
</evidence>
<dbReference type="InterPro" id="IPR037069">
    <property type="entry name" value="AcylCoA_DH/ox_N_sf"/>
</dbReference>
<evidence type="ECO:0000256" key="1">
    <source>
        <dbReference type="ARBA" id="ARBA00023002"/>
    </source>
</evidence>
<sequence length="391" mass="42439">MNTQHDVLDRIAAAKEMLAEQADEAERLCRLPDATAKALKDTGVIRLLQPRRYGGYEVDPQVFFRAVMDIASCCGASGWVSGIVGVHPWELGLLPEQAQEEVWGDDPDTWISSTYMPGGVARRVDGGYVLDGRWQFSSGSDHCDWIFLGAFLAEADGTRVTPPVILHMLLPRKDYQVVEDSWHVVGLSGTGSNDIIVEDAFVPGYRVMDSADVVDPSGREHLPATYRYPFSSVFPNAITASILGIAEGALDCVLTRQRARSQPRGGKPYAEDPHSNAAIGHAAADIAAGRAQLFGNLAEVGALIAEGRPVPMELRVRSRRDQVRSSWRAVAALDELFARSGGGALRTDDNPLQRLWRDAHAGLVHAINVPGPTLASFADHAMDRPLSEALI</sequence>
<name>A0ABN2N495_9PSEU</name>
<dbReference type="SUPFAM" id="SSF47203">
    <property type="entry name" value="Acyl-CoA dehydrogenase C-terminal domain-like"/>
    <property type="match status" value="1"/>
</dbReference>
<dbReference type="Gene3D" id="1.20.140.10">
    <property type="entry name" value="Butyryl-CoA Dehydrogenase, subunit A, domain 3"/>
    <property type="match status" value="1"/>
</dbReference>
<dbReference type="InterPro" id="IPR050741">
    <property type="entry name" value="Acyl-CoA_dehydrogenase"/>
</dbReference>
<dbReference type="InterPro" id="IPR046373">
    <property type="entry name" value="Acyl-CoA_Oxase/DH_mid-dom_sf"/>
</dbReference>
<dbReference type="PANTHER" id="PTHR48083">
    <property type="entry name" value="MEDIUM-CHAIN SPECIFIC ACYL-COA DEHYDROGENASE, MITOCHONDRIAL-RELATED"/>
    <property type="match status" value="1"/>
</dbReference>
<dbReference type="Gene3D" id="1.10.540.10">
    <property type="entry name" value="Acyl-CoA dehydrogenase/oxidase, N-terminal domain"/>
    <property type="match status" value="1"/>
</dbReference>
<reference evidence="3 4" key="1">
    <citation type="journal article" date="2019" name="Int. J. Syst. Evol. Microbiol.">
        <title>The Global Catalogue of Microorganisms (GCM) 10K type strain sequencing project: providing services to taxonomists for standard genome sequencing and annotation.</title>
        <authorList>
            <consortium name="The Broad Institute Genomics Platform"/>
            <consortium name="The Broad Institute Genome Sequencing Center for Infectious Disease"/>
            <person name="Wu L."/>
            <person name="Ma J."/>
        </authorList>
    </citation>
    <scope>NUCLEOTIDE SEQUENCE [LARGE SCALE GENOMIC DNA]</scope>
    <source>
        <strain evidence="3 4">JCM 16009</strain>
    </source>
</reference>
<dbReference type="RefSeq" id="WP_344417534.1">
    <property type="nucleotide sequence ID" value="NZ_BAAAQK010000009.1"/>
</dbReference>
<dbReference type="InterPro" id="IPR036250">
    <property type="entry name" value="AcylCo_DH-like_C"/>
</dbReference>
<dbReference type="Pfam" id="PF08028">
    <property type="entry name" value="Acyl-CoA_dh_2"/>
    <property type="match status" value="1"/>
</dbReference>
<keyword evidence="4" id="KW-1185">Reference proteome</keyword>
<gene>
    <name evidence="3" type="ORF">GCM10009836_33220</name>
</gene>
<dbReference type="EMBL" id="BAAAQK010000009">
    <property type="protein sequence ID" value="GAA1850670.1"/>
    <property type="molecule type" value="Genomic_DNA"/>
</dbReference>
<dbReference type="PANTHER" id="PTHR48083:SF19">
    <property type="entry name" value="FLAVIN-DEPENDENT MONOOXYGENASE, OXYGENASE SUBUNIT HSAA"/>
    <property type="match status" value="1"/>
</dbReference>